<evidence type="ECO:0000313" key="1">
    <source>
        <dbReference type="EMBL" id="CAG8638554.1"/>
    </source>
</evidence>
<keyword evidence="2" id="KW-1185">Reference proteome</keyword>
<gene>
    <name evidence="1" type="ORF">DHETER_LOCUS8732</name>
</gene>
<dbReference type="Proteomes" id="UP000789702">
    <property type="component" value="Unassembled WGS sequence"/>
</dbReference>
<sequence>PLTGPGALSQELLENLLSPKAAMVVGSYRSYTDFHCRYLMYLWNKRISEEQLEKSSYHFPNGPLRRHVASTKSMKKRSQWTFKKACNFYEIEEEDPSLSAFPLLKCE</sequence>
<evidence type="ECO:0000313" key="2">
    <source>
        <dbReference type="Proteomes" id="UP000789702"/>
    </source>
</evidence>
<reference evidence="1" key="1">
    <citation type="submission" date="2021-06" db="EMBL/GenBank/DDBJ databases">
        <authorList>
            <person name="Kallberg Y."/>
            <person name="Tangrot J."/>
            <person name="Rosling A."/>
        </authorList>
    </citation>
    <scope>NUCLEOTIDE SEQUENCE</scope>
    <source>
        <strain evidence="1">IL203A</strain>
    </source>
</reference>
<organism evidence="1 2">
    <name type="scientific">Dentiscutata heterogama</name>
    <dbReference type="NCBI Taxonomy" id="1316150"/>
    <lineage>
        <taxon>Eukaryota</taxon>
        <taxon>Fungi</taxon>
        <taxon>Fungi incertae sedis</taxon>
        <taxon>Mucoromycota</taxon>
        <taxon>Glomeromycotina</taxon>
        <taxon>Glomeromycetes</taxon>
        <taxon>Diversisporales</taxon>
        <taxon>Gigasporaceae</taxon>
        <taxon>Dentiscutata</taxon>
    </lineage>
</organism>
<name>A0ACA9NCP0_9GLOM</name>
<accession>A0ACA9NCP0</accession>
<feature type="non-terminal residue" evidence="1">
    <location>
        <position position="1"/>
    </location>
</feature>
<feature type="non-terminal residue" evidence="1">
    <location>
        <position position="107"/>
    </location>
</feature>
<proteinExistence type="predicted"/>
<dbReference type="EMBL" id="CAJVPU010014234">
    <property type="protein sequence ID" value="CAG8638554.1"/>
    <property type="molecule type" value="Genomic_DNA"/>
</dbReference>
<comment type="caution">
    <text evidence="1">The sequence shown here is derived from an EMBL/GenBank/DDBJ whole genome shotgun (WGS) entry which is preliminary data.</text>
</comment>
<protein>
    <submittedName>
        <fullName evidence="1">14681_t:CDS:1</fullName>
    </submittedName>
</protein>